<dbReference type="PANTHER" id="PTHR34414">
    <property type="entry name" value="HET DOMAIN-CONTAINING PROTEIN-RELATED"/>
    <property type="match status" value="1"/>
</dbReference>
<keyword evidence="3" id="KW-1185">Reference proteome</keyword>
<keyword evidence="1" id="KW-1133">Transmembrane helix</keyword>
<dbReference type="Proteomes" id="UP000235672">
    <property type="component" value="Unassembled WGS sequence"/>
</dbReference>
<accession>A0A2J6PG14</accession>
<dbReference type="STRING" id="1745343.A0A2J6PG14"/>
<dbReference type="InterPro" id="IPR046536">
    <property type="entry name" value="DUF6601"/>
</dbReference>
<sequence>MPNLDSSSLTPFPPELSLEKSVLILDSKQEPDAKLISQVTVRPVEPDAASNRIDYLPGYPNVGLEPSQVYRFLCRHLNTPVIDELYHVLWLFSVKCGRNIDPLHRQRIKGREIVPTEEAKLHLVWTKDRIYIKTMPVCLLNHTIWSAFLGTAATQDWRTAVPFTTNLDEGFDRGVALGFLRSYSLLIQSPLDFAFAKEAHLFPEGLDIDWTSWAKFTAHFYGVQDGQVSKRYRFGQLRLNRLNWLLRVIQPKASKSIWFYQRRTWSVGAMIVESMPVLLFAFASLSLVLSSMQVALATPAEDLLFAHLNSQNALSLQRTFWVFSVATIIISVLTWFYILLIPTGIFLIQMTWAIRTKGIANPNSRIMTSAFYEFAKV</sequence>
<organism evidence="2 3">
    <name type="scientific">Hyaloscypha hepaticicola</name>
    <dbReference type="NCBI Taxonomy" id="2082293"/>
    <lineage>
        <taxon>Eukaryota</taxon>
        <taxon>Fungi</taxon>
        <taxon>Dikarya</taxon>
        <taxon>Ascomycota</taxon>
        <taxon>Pezizomycotina</taxon>
        <taxon>Leotiomycetes</taxon>
        <taxon>Helotiales</taxon>
        <taxon>Hyaloscyphaceae</taxon>
        <taxon>Hyaloscypha</taxon>
    </lineage>
</organism>
<proteinExistence type="predicted"/>
<dbReference type="Pfam" id="PF20246">
    <property type="entry name" value="DUF6601"/>
    <property type="match status" value="1"/>
</dbReference>
<gene>
    <name evidence="2" type="ORF">NA56DRAFT_652110</name>
</gene>
<evidence type="ECO:0000256" key="1">
    <source>
        <dbReference type="SAM" id="Phobius"/>
    </source>
</evidence>
<name>A0A2J6PG14_9HELO</name>
<dbReference type="PANTHER" id="PTHR34414:SF1">
    <property type="entry name" value="SUBTILISIN-LIKE SERINE PROTEASE"/>
    <property type="match status" value="1"/>
</dbReference>
<reference evidence="2 3" key="1">
    <citation type="submission" date="2016-05" db="EMBL/GenBank/DDBJ databases">
        <title>A degradative enzymes factory behind the ericoid mycorrhizal symbiosis.</title>
        <authorList>
            <consortium name="DOE Joint Genome Institute"/>
            <person name="Martino E."/>
            <person name="Morin E."/>
            <person name="Grelet G."/>
            <person name="Kuo A."/>
            <person name="Kohler A."/>
            <person name="Daghino S."/>
            <person name="Barry K."/>
            <person name="Choi C."/>
            <person name="Cichocki N."/>
            <person name="Clum A."/>
            <person name="Copeland A."/>
            <person name="Hainaut M."/>
            <person name="Haridas S."/>
            <person name="Labutti K."/>
            <person name="Lindquist E."/>
            <person name="Lipzen A."/>
            <person name="Khouja H.-R."/>
            <person name="Murat C."/>
            <person name="Ohm R."/>
            <person name="Olson A."/>
            <person name="Spatafora J."/>
            <person name="Veneault-Fourrey C."/>
            <person name="Henrissat B."/>
            <person name="Grigoriev I."/>
            <person name="Martin F."/>
            <person name="Perotto S."/>
        </authorList>
    </citation>
    <scope>NUCLEOTIDE SEQUENCE [LARGE SCALE GENOMIC DNA]</scope>
    <source>
        <strain evidence="2 3">UAMH 7357</strain>
    </source>
</reference>
<keyword evidence="1" id="KW-0812">Transmembrane</keyword>
<dbReference type="OrthoDB" id="5086500at2759"/>
<evidence type="ECO:0000313" key="2">
    <source>
        <dbReference type="EMBL" id="PMD12968.1"/>
    </source>
</evidence>
<evidence type="ECO:0000313" key="3">
    <source>
        <dbReference type="Proteomes" id="UP000235672"/>
    </source>
</evidence>
<protein>
    <submittedName>
        <fullName evidence="2">Uncharacterized protein</fullName>
    </submittedName>
</protein>
<dbReference type="EMBL" id="KZ613538">
    <property type="protein sequence ID" value="PMD12968.1"/>
    <property type="molecule type" value="Genomic_DNA"/>
</dbReference>
<dbReference type="AlphaFoldDB" id="A0A2J6PG14"/>
<keyword evidence="1" id="KW-0472">Membrane</keyword>
<feature type="transmembrane region" description="Helical" evidence="1">
    <location>
        <begin position="320"/>
        <end position="348"/>
    </location>
</feature>